<reference evidence="7 8" key="1">
    <citation type="journal article" date="2015" name="Nature">
        <title>rRNA introns, odd ribosomes, and small enigmatic genomes across a large radiation of phyla.</title>
        <authorList>
            <person name="Brown C.T."/>
            <person name="Hug L.A."/>
            <person name="Thomas B.C."/>
            <person name="Sharon I."/>
            <person name="Castelle C.J."/>
            <person name="Singh A."/>
            <person name="Wilkins M.J."/>
            <person name="Williams K.H."/>
            <person name="Banfield J.F."/>
        </authorList>
    </citation>
    <scope>NUCLEOTIDE SEQUENCE [LARGE SCALE GENOMIC DNA]</scope>
</reference>
<dbReference type="SUPFAM" id="SSF52540">
    <property type="entry name" value="P-loop containing nucleoside triphosphate hydrolases"/>
    <property type="match status" value="1"/>
</dbReference>
<dbReference type="GO" id="GO:0000287">
    <property type="term" value="F:magnesium ion binding"/>
    <property type="evidence" value="ECO:0007669"/>
    <property type="project" value="UniProtKB-UniRule"/>
</dbReference>
<comment type="subunit">
    <text evidence="6">Homodimer.</text>
</comment>
<comment type="catalytic activity">
    <reaction evidence="6">
        <text>IMP + L-aspartate + GTP = N(6)-(1,2-dicarboxyethyl)-AMP + GDP + phosphate + 2 H(+)</text>
        <dbReference type="Rhea" id="RHEA:15753"/>
        <dbReference type="ChEBI" id="CHEBI:15378"/>
        <dbReference type="ChEBI" id="CHEBI:29991"/>
        <dbReference type="ChEBI" id="CHEBI:37565"/>
        <dbReference type="ChEBI" id="CHEBI:43474"/>
        <dbReference type="ChEBI" id="CHEBI:57567"/>
        <dbReference type="ChEBI" id="CHEBI:58053"/>
        <dbReference type="ChEBI" id="CHEBI:58189"/>
        <dbReference type="EC" id="6.3.4.4"/>
    </reaction>
</comment>
<evidence type="ECO:0000256" key="3">
    <source>
        <dbReference type="ARBA" id="ARBA00022741"/>
    </source>
</evidence>
<feature type="binding site" evidence="6">
    <location>
        <begin position="60"/>
        <end position="62"/>
    </location>
    <ligand>
        <name>GTP</name>
        <dbReference type="ChEBI" id="CHEBI:37565"/>
    </ligand>
</feature>
<gene>
    <name evidence="6" type="primary">purA</name>
    <name evidence="7" type="ORF">UR96_C0010G0034</name>
</gene>
<dbReference type="EMBL" id="LBRE01000010">
    <property type="protein sequence ID" value="KKP92566.1"/>
    <property type="molecule type" value="Genomic_DNA"/>
</dbReference>
<protein>
    <recommendedName>
        <fullName evidence="6">Adenylosuccinate synthetase</fullName>
        <shortName evidence="6">AMPSase</shortName>
        <shortName evidence="6">AdSS</shortName>
        <ecNumber evidence="6">6.3.4.4</ecNumber>
    </recommendedName>
    <alternativeName>
        <fullName evidence="6">IMP--aspartate ligase</fullName>
    </alternativeName>
</protein>
<feature type="binding site" description="in other chain" evidence="6">
    <location>
        <begin position="27"/>
        <end position="30"/>
    </location>
    <ligand>
        <name>IMP</name>
        <dbReference type="ChEBI" id="CHEBI:58053"/>
        <note>ligand shared between dimeric partners</note>
    </ligand>
</feature>
<comment type="function">
    <text evidence="6">Plays an important role in the de novo pathway of purine nucleotide biosynthesis. Catalyzes the first committed step in the biosynthesis of AMP from IMP.</text>
</comment>
<comment type="similarity">
    <text evidence="6">Belongs to the adenylosuccinate synthetase family.</text>
</comment>
<evidence type="ECO:0000313" key="7">
    <source>
        <dbReference type="EMBL" id="KKP92566.1"/>
    </source>
</evidence>
<keyword evidence="6" id="KW-0963">Cytoplasm</keyword>
<feature type="binding site" description="in other chain" evidence="6">
    <location>
        <position position="246"/>
    </location>
    <ligand>
        <name>IMP</name>
        <dbReference type="ChEBI" id="CHEBI:58053"/>
        <note>ligand shared between dimeric partners</note>
    </ligand>
</feature>
<keyword evidence="1 6" id="KW-0436">Ligase</keyword>
<dbReference type="GO" id="GO:0005737">
    <property type="term" value="C:cytoplasm"/>
    <property type="evidence" value="ECO:0007669"/>
    <property type="project" value="UniProtKB-SubCell"/>
</dbReference>
<dbReference type="InterPro" id="IPR042109">
    <property type="entry name" value="Adenylosuccinate_synth_dom1"/>
</dbReference>
<dbReference type="GO" id="GO:0005525">
    <property type="term" value="F:GTP binding"/>
    <property type="evidence" value="ECO:0007669"/>
    <property type="project" value="UniProtKB-UniRule"/>
</dbReference>
<keyword evidence="5 6" id="KW-0460">Magnesium</keyword>
<evidence type="ECO:0000256" key="4">
    <source>
        <dbReference type="ARBA" id="ARBA00022755"/>
    </source>
</evidence>
<feature type="active site" description="Proton donor" evidence="6">
    <location>
        <position position="61"/>
    </location>
</feature>
<dbReference type="UniPathway" id="UPA00075">
    <property type="reaction ID" value="UER00335"/>
</dbReference>
<evidence type="ECO:0000256" key="6">
    <source>
        <dbReference type="HAMAP-Rule" id="MF_00011"/>
    </source>
</evidence>
<organism evidence="7 8">
    <name type="scientific">candidate division WS6 bacterium GW2011_GWC1_36_11</name>
    <dbReference type="NCBI Taxonomy" id="1619090"/>
    <lineage>
        <taxon>Bacteria</taxon>
        <taxon>Candidatus Dojkabacteria</taxon>
    </lineage>
</organism>
<dbReference type="Gene3D" id="1.10.300.10">
    <property type="entry name" value="Adenylosuccinate Synthetase, subunit A, domain 2"/>
    <property type="match status" value="1"/>
</dbReference>
<evidence type="ECO:0000256" key="5">
    <source>
        <dbReference type="ARBA" id="ARBA00022842"/>
    </source>
</evidence>
<feature type="binding site" evidence="6">
    <location>
        <position position="60"/>
    </location>
    <ligand>
        <name>Mg(2+)</name>
        <dbReference type="ChEBI" id="CHEBI:18420"/>
    </ligand>
</feature>
<dbReference type="InterPro" id="IPR042110">
    <property type="entry name" value="Adenylosuccinate_synth_dom2"/>
</dbReference>
<dbReference type="InterPro" id="IPR027417">
    <property type="entry name" value="P-loop_NTPase"/>
</dbReference>
<dbReference type="Pfam" id="PF00709">
    <property type="entry name" value="Adenylsucc_synt"/>
    <property type="match status" value="1"/>
</dbReference>
<proteinExistence type="inferred from homology"/>
<feature type="binding site" evidence="6">
    <location>
        <position position="27"/>
    </location>
    <ligand>
        <name>Mg(2+)</name>
        <dbReference type="ChEBI" id="CHEBI:18420"/>
    </ligand>
</feature>
<feature type="binding site" description="in other chain" evidence="6">
    <location>
        <position position="153"/>
    </location>
    <ligand>
        <name>IMP</name>
        <dbReference type="ChEBI" id="CHEBI:58053"/>
        <note>ligand shared between dimeric partners</note>
    </ligand>
</feature>
<dbReference type="Gene3D" id="3.40.440.10">
    <property type="entry name" value="Adenylosuccinate Synthetase, subunit A, domain 1"/>
    <property type="match status" value="1"/>
</dbReference>
<feature type="binding site" description="in other chain" evidence="6">
    <location>
        <begin position="58"/>
        <end position="61"/>
    </location>
    <ligand>
        <name>IMP</name>
        <dbReference type="ChEBI" id="CHEBI:58053"/>
        <note>ligand shared between dimeric partners</note>
    </ligand>
</feature>
<dbReference type="AlphaFoldDB" id="A0A0G0DU51"/>
<dbReference type="HAMAP" id="MF_00011">
    <property type="entry name" value="Adenylosucc_synth"/>
    <property type="match status" value="1"/>
</dbReference>
<feature type="active site" description="Proton acceptor" evidence="6">
    <location>
        <position position="27"/>
    </location>
</feature>
<keyword evidence="2 6" id="KW-0479">Metal-binding</keyword>
<keyword evidence="3 6" id="KW-0547">Nucleotide-binding</keyword>
<name>A0A0G0DU51_9BACT</name>
<keyword evidence="6" id="KW-0342">GTP-binding</keyword>
<dbReference type="GO" id="GO:0044208">
    <property type="term" value="P:'de novo' AMP biosynthetic process"/>
    <property type="evidence" value="ECO:0007669"/>
    <property type="project" value="UniProtKB-UniRule"/>
</dbReference>
<evidence type="ECO:0000256" key="2">
    <source>
        <dbReference type="ARBA" id="ARBA00022723"/>
    </source>
</evidence>
<comment type="cofactor">
    <cofactor evidence="6">
        <name>Mg(2+)</name>
        <dbReference type="ChEBI" id="CHEBI:18420"/>
    </cofactor>
    <text evidence="6">Binds 1 Mg(2+) ion per subunit.</text>
</comment>
<dbReference type="PANTHER" id="PTHR11846:SF0">
    <property type="entry name" value="ADENYLOSUCCINATE SYNTHETASE"/>
    <property type="match status" value="1"/>
</dbReference>
<comment type="subcellular location">
    <subcellularLocation>
        <location evidence="6">Cytoplasm</location>
    </subcellularLocation>
</comment>
<keyword evidence="4 6" id="KW-0658">Purine biosynthesis</keyword>
<accession>A0A0G0DU51</accession>
<sequence>MSNLQKALNKPGRRANSAVVMGAILGDEGKGRITDELTSYFLKKFNKVVVYRDNGGANAGHTISMNGKKIGLHQIGSGILQKGCVVVLGKGMVIHPIDLLEEIKEIKKVFEFKQLPAKLMIDEMAVLNLDTHRAFEMALKEGKGSSLGSKAATGRGIAPSYADVLYRFPLRLRDLYRENWKELFKEHYQRYNSWIKGMGIDMKEITVRRFGKGEMVIGSERIFLKNIEAIRDELKQYVYFIFEKAQAVGLDQR</sequence>
<dbReference type="InterPro" id="IPR001114">
    <property type="entry name" value="Adenylosuccinate_synthetase"/>
</dbReference>
<feature type="binding site" evidence="6">
    <location>
        <begin position="26"/>
        <end position="32"/>
    </location>
    <ligand>
        <name>GTP</name>
        <dbReference type="ChEBI" id="CHEBI:37565"/>
    </ligand>
</feature>
<dbReference type="Proteomes" id="UP000034140">
    <property type="component" value="Unassembled WGS sequence"/>
</dbReference>
<dbReference type="GO" id="GO:0004019">
    <property type="term" value="F:adenylosuccinate synthase activity"/>
    <property type="evidence" value="ECO:0007669"/>
    <property type="project" value="UniProtKB-UniRule"/>
</dbReference>
<dbReference type="EC" id="6.3.4.4" evidence="6"/>
<dbReference type="GO" id="GO:0046040">
    <property type="term" value="P:IMP metabolic process"/>
    <property type="evidence" value="ECO:0007669"/>
    <property type="project" value="TreeGrafter"/>
</dbReference>
<evidence type="ECO:0000313" key="8">
    <source>
        <dbReference type="Proteomes" id="UP000034140"/>
    </source>
</evidence>
<comment type="caution">
    <text evidence="6">Lacks conserved residue(s) required for the propagation of feature annotation.</text>
</comment>
<comment type="caution">
    <text evidence="7">The sequence shown here is derived from an EMBL/GenBank/DDBJ whole genome shotgun (WGS) entry which is preliminary data.</text>
</comment>
<dbReference type="PANTHER" id="PTHR11846">
    <property type="entry name" value="ADENYLOSUCCINATE SYNTHETASE"/>
    <property type="match status" value="1"/>
</dbReference>
<comment type="pathway">
    <text evidence="6">Purine metabolism; AMP biosynthesis via de novo pathway; AMP from IMP: step 1/2.</text>
</comment>
<evidence type="ECO:0000256" key="1">
    <source>
        <dbReference type="ARBA" id="ARBA00022598"/>
    </source>
</evidence>
<feature type="binding site" evidence="6">
    <location>
        <position position="167"/>
    </location>
    <ligand>
        <name>IMP</name>
        <dbReference type="ChEBI" id="CHEBI:58053"/>
        <note>ligand shared between dimeric partners</note>
    </ligand>
</feature>
<dbReference type="SMART" id="SM00788">
    <property type="entry name" value="Adenylsucc_synt"/>
    <property type="match status" value="1"/>
</dbReference>